<sequence length="328" mass="37000">MDRVYKYKATRPEDDTARVMRVFLDNLPEDGKQNLQNDIYACQSDEQIRAHAKCLVDGLLYPLKTRSCTPSIVTTPALLFSDSLEIKPPAMVETEARLLQVKKDCLKRDGYRCLVSRVADEGIPLDQSDEETHWSETKCAHIVPFCLSIWDTVVERNAKAEIWANLNRCFPMLWNQLHFTQDSITDHRNALTSFPMVYDHFRAFKFTMEKTDVEHRYKIINYRPRDIVGTYFPGSGIVSFEAADCRFELPSPELLEFHATIARILHASGKAKQAEKILKDRKSTTSLAGDGSTDVGALLSTTSLGVLGSRASCQHSTNDSTVSTGEKN</sequence>
<reference evidence="1 2" key="1">
    <citation type="submission" date="2017-12" db="EMBL/GenBank/DDBJ databases">
        <authorList>
            <consortium name="DOE Joint Genome Institute"/>
            <person name="Haridas S."/>
            <person name="Kjaerbolling I."/>
            <person name="Vesth T.C."/>
            <person name="Frisvad J.C."/>
            <person name="Nybo J.L."/>
            <person name="Theobald S."/>
            <person name="Kuo A."/>
            <person name="Bowyer P."/>
            <person name="Matsuda Y."/>
            <person name="Mondo S."/>
            <person name="Lyhne E.K."/>
            <person name="Kogle M.E."/>
            <person name="Clum A."/>
            <person name="Lipzen A."/>
            <person name="Salamov A."/>
            <person name="Ngan C.Y."/>
            <person name="Daum C."/>
            <person name="Chiniquy J."/>
            <person name="Barry K."/>
            <person name="LaButti K."/>
            <person name="Simmons B.A."/>
            <person name="Magnuson J.K."/>
            <person name="Mortensen U.H."/>
            <person name="Larsen T.O."/>
            <person name="Grigoriev I.V."/>
            <person name="Baker S.E."/>
            <person name="Andersen M.R."/>
            <person name="Nordberg H.P."/>
            <person name="Cantor M.N."/>
            <person name="Hua S.X."/>
        </authorList>
    </citation>
    <scope>NUCLEOTIDE SEQUENCE [LARGE SCALE GENOMIC DNA]</scope>
    <source>
        <strain evidence="1 2">CBS 102.13</strain>
    </source>
</reference>
<dbReference type="STRING" id="41067.A0A2I2EZG3"/>
<organism evidence="1 2">
    <name type="scientific">Aspergillus candidus</name>
    <dbReference type="NCBI Taxonomy" id="41067"/>
    <lineage>
        <taxon>Eukaryota</taxon>
        <taxon>Fungi</taxon>
        <taxon>Dikarya</taxon>
        <taxon>Ascomycota</taxon>
        <taxon>Pezizomycotina</taxon>
        <taxon>Eurotiomycetes</taxon>
        <taxon>Eurotiomycetidae</taxon>
        <taxon>Eurotiales</taxon>
        <taxon>Aspergillaceae</taxon>
        <taxon>Aspergillus</taxon>
        <taxon>Aspergillus subgen. Circumdati</taxon>
    </lineage>
</organism>
<accession>A0A2I2EZG3</accession>
<gene>
    <name evidence="1" type="ORF">BDW47DRAFT_120920</name>
</gene>
<dbReference type="EMBL" id="KZ559195">
    <property type="protein sequence ID" value="PLB33758.1"/>
    <property type="molecule type" value="Genomic_DNA"/>
</dbReference>
<evidence type="ECO:0008006" key="3">
    <source>
        <dbReference type="Google" id="ProtNLM"/>
    </source>
</evidence>
<dbReference type="OrthoDB" id="2104739at2759"/>
<evidence type="ECO:0000313" key="1">
    <source>
        <dbReference type="EMBL" id="PLB33758.1"/>
    </source>
</evidence>
<evidence type="ECO:0000313" key="2">
    <source>
        <dbReference type="Proteomes" id="UP000234585"/>
    </source>
</evidence>
<dbReference type="GeneID" id="36522705"/>
<name>A0A2I2EZG3_ASPCN</name>
<dbReference type="Proteomes" id="UP000234585">
    <property type="component" value="Unassembled WGS sequence"/>
</dbReference>
<proteinExistence type="predicted"/>
<dbReference type="AlphaFoldDB" id="A0A2I2EZG3"/>
<dbReference type="RefSeq" id="XP_024667770.1">
    <property type="nucleotide sequence ID" value="XM_024815545.1"/>
</dbReference>
<protein>
    <recommendedName>
        <fullName evidence="3">HNH nuclease domain-containing protein</fullName>
    </recommendedName>
</protein>
<keyword evidence="2" id="KW-1185">Reference proteome</keyword>